<reference evidence="1" key="1">
    <citation type="submission" date="2015-10" db="EMBL/GenBank/DDBJ databases">
        <authorList>
            <person name="Gilbert D.G."/>
        </authorList>
    </citation>
    <scope>NUCLEOTIDE SEQUENCE</scope>
</reference>
<accession>A0A170PME2</accession>
<protein>
    <recommendedName>
        <fullName evidence="2">Outer membrane protein beta-barrel domain-containing protein</fullName>
    </recommendedName>
</protein>
<sequence>MKFSTAVAICAFFFASTASAERSSTDIYDPQVKYSGLEDLDSVERQHGTIGIGFSNTVAEKDELKPGLNLSARYFAGERWYVTGELGFSSFFDFTLDKGLVLEEREQVVLTTAGVGYALLQGTASTFGEHTFPWLMAVEVAMGSQETGDTRGRYTALGLSWQLNTTNYWYSFGTRQYRVDDQRLKALGANEGIQWNMSFGIYY</sequence>
<evidence type="ECO:0000313" key="1">
    <source>
        <dbReference type="EMBL" id="CUS42662.1"/>
    </source>
</evidence>
<dbReference type="AlphaFoldDB" id="A0A170PME2"/>
<dbReference type="EMBL" id="CZQC01000069">
    <property type="protein sequence ID" value="CUS42662.1"/>
    <property type="molecule type" value="Genomic_DNA"/>
</dbReference>
<proteinExistence type="predicted"/>
<name>A0A170PME2_9ZZZZ</name>
<evidence type="ECO:0008006" key="2">
    <source>
        <dbReference type="Google" id="ProtNLM"/>
    </source>
</evidence>
<organism evidence="1">
    <name type="scientific">hydrothermal vent metagenome</name>
    <dbReference type="NCBI Taxonomy" id="652676"/>
    <lineage>
        <taxon>unclassified sequences</taxon>
        <taxon>metagenomes</taxon>
        <taxon>ecological metagenomes</taxon>
    </lineage>
</organism>
<gene>
    <name evidence="1" type="ORF">MGWOODY_Tha2635</name>
</gene>